<accession>C5G188</accession>
<dbReference type="CDD" id="cd00067">
    <property type="entry name" value="GAL4"/>
    <property type="match status" value="1"/>
</dbReference>
<dbReference type="GeneID" id="9226536"/>
<dbReference type="PANTHER" id="PTHR47784:SF5">
    <property type="entry name" value="STEROL UPTAKE CONTROL PROTEIN 2"/>
    <property type="match status" value="1"/>
</dbReference>
<dbReference type="OMA" id="PFVMHNI"/>
<dbReference type="RefSeq" id="XP_002842570.1">
    <property type="nucleotide sequence ID" value="XM_002842524.1"/>
</dbReference>
<gene>
    <name evidence="4" type="ORF">MCYG_08710</name>
</gene>
<evidence type="ECO:0000256" key="1">
    <source>
        <dbReference type="ARBA" id="ARBA00023015"/>
    </source>
</evidence>
<evidence type="ECO:0008006" key="6">
    <source>
        <dbReference type="Google" id="ProtNLM"/>
    </source>
</evidence>
<evidence type="ECO:0000256" key="3">
    <source>
        <dbReference type="ARBA" id="ARBA00023242"/>
    </source>
</evidence>
<keyword evidence="5" id="KW-1185">Reference proteome</keyword>
<evidence type="ECO:0000256" key="2">
    <source>
        <dbReference type="ARBA" id="ARBA00023163"/>
    </source>
</evidence>
<dbReference type="AlphaFoldDB" id="C5G188"/>
<dbReference type="EMBL" id="DS995710">
    <property type="protein sequence ID" value="EEQ28551.1"/>
    <property type="molecule type" value="Genomic_DNA"/>
</dbReference>
<keyword evidence="1" id="KW-0805">Transcription regulation</keyword>
<dbReference type="HOGENOM" id="CLU_024934_0_4_1"/>
<dbReference type="Proteomes" id="UP000002035">
    <property type="component" value="Unassembled WGS sequence"/>
</dbReference>
<dbReference type="OrthoDB" id="4937900at2759"/>
<dbReference type="GO" id="GO:0001228">
    <property type="term" value="F:DNA-binding transcription activator activity, RNA polymerase II-specific"/>
    <property type="evidence" value="ECO:0007669"/>
    <property type="project" value="TreeGrafter"/>
</dbReference>
<keyword evidence="2" id="KW-0804">Transcription</keyword>
<evidence type="ECO:0000313" key="5">
    <source>
        <dbReference type="Proteomes" id="UP000002035"/>
    </source>
</evidence>
<proteinExistence type="predicted"/>
<evidence type="ECO:0000313" key="4">
    <source>
        <dbReference type="EMBL" id="EEQ28551.1"/>
    </source>
</evidence>
<dbReference type="PANTHER" id="PTHR47784">
    <property type="entry name" value="STEROL UPTAKE CONTROL PROTEIN 2"/>
    <property type="match status" value="1"/>
</dbReference>
<dbReference type="VEuPathDB" id="FungiDB:MCYG_08710"/>
<reference evidence="5" key="1">
    <citation type="journal article" date="2012" name="MBio">
        <title>Comparative genome analysis of Trichophyton rubrum and related dermatophytes reveals candidate genes involved in infection.</title>
        <authorList>
            <person name="Martinez D.A."/>
            <person name="Oliver B.G."/>
            <person name="Graeser Y."/>
            <person name="Goldberg J.M."/>
            <person name="Li W."/>
            <person name="Martinez-Rossi N.M."/>
            <person name="Monod M."/>
            <person name="Shelest E."/>
            <person name="Barton R.C."/>
            <person name="Birch E."/>
            <person name="Brakhage A.A."/>
            <person name="Chen Z."/>
            <person name="Gurr S.J."/>
            <person name="Heiman D."/>
            <person name="Heitman J."/>
            <person name="Kosti I."/>
            <person name="Rossi A."/>
            <person name="Saif S."/>
            <person name="Samalova M."/>
            <person name="Saunders C.W."/>
            <person name="Shea T."/>
            <person name="Summerbell R.C."/>
            <person name="Xu J."/>
            <person name="Young S."/>
            <person name="Zeng Q."/>
            <person name="Birren B.W."/>
            <person name="Cuomo C.A."/>
            <person name="White T.C."/>
        </authorList>
    </citation>
    <scope>NUCLEOTIDE SEQUENCE [LARGE SCALE GENOMIC DNA]</scope>
    <source>
        <strain evidence="5">ATCC MYA-4605 / CBS 113480</strain>
    </source>
</reference>
<dbReference type="InterPro" id="IPR001138">
    <property type="entry name" value="Zn2Cys6_DnaBD"/>
</dbReference>
<protein>
    <recommendedName>
        <fullName evidence="6">C6 zinc finger domain-containing protein</fullName>
    </recommendedName>
</protein>
<keyword evidence="3" id="KW-0539">Nucleus</keyword>
<organism evidence="4 5">
    <name type="scientific">Arthroderma otae (strain ATCC MYA-4605 / CBS 113480)</name>
    <name type="common">Microsporum canis</name>
    <dbReference type="NCBI Taxonomy" id="554155"/>
    <lineage>
        <taxon>Eukaryota</taxon>
        <taxon>Fungi</taxon>
        <taxon>Dikarya</taxon>
        <taxon>Ascomycota</taxon>
        <taxon>Pezizomycotina</taxon>
        <taxon>Eurotiomycetes</taxon>
        <taxon>Eurotiomycetidae</taxon>
        <taxon>Onygenales</taxon>
        <taxon>Arthrodermataceae</taxon>
        <taxon>Microsporum</taxon>
    </lineage>
</organism>
<sequence>MQQCDEQPPRCGGCSKRGLKCDYEELLVEPGKEPECSSLVNSSAKRIIFEFHPLMDEFNRAHTSCAHSNEIMSGARTEDIGKTNTRRISDLHTSLTPYTDLNEQDLLLLHHYKTIACHTLFSDELKGPIWQFLVPELACIYPFVMHNILSLAAMHLAYLKPDFSATYTQVSARHQSHVIKSAQARVASQEVDRENCSAVVICSSLLLVYELAILHPSYFVQARTATTPFDEIVQKMLVMRRLVGLWTLSMPLFRQGPARILLSRGKPEMTEPLASEIRQSLDGIKMANNMLATNKEEQDAYRMAIDSLWLCFETCTLSNPPDWLMGMAWPNLVPQLFMSALIGRKPPALVITAHYCTLLYLYPQGWWMNGWPQPVLLSLIRAAAVEDNAHIWKPLFSWPANVIGVPLEEGLVG</sequence>
<dbReference type="GO" id="GO:0008270">
    <property type="term" value="F:zinc ion binding"/>
    <property type="evidence" value="ECO:0007669"/>
    <property type="project" value="InterPro"/>
</dbReference>
<name>C5G188_ARTOC</name>
<dbReference type="InterPro" id="IPR053157">
    <property type="entry name" value="Sterol_Uptake_Regulator"/>
</dbReference>
<dbReference type="eggNOG" id="ENOG502RSHF">
    <property type="taxonomic scope" value="Eukaryota"/>
</dbReference>